<accession>A0ACC2I5B5</accession>
<protein>
    <submittedName>
        <fullName evidence="1">Uncharacterized protein</fullName>
    </submittedName>
</protein>
<name>A0ACC2I5B5_9PLEO</name>
<gene>
    <name evidence="1" type="ORF">OPT61_g6655</name>
</gene>
<evidence type="ECO:0000313" key="2">
    <source>
        <dbReference type="Proteomes" id="UP001153331"/>
    </source>
</evidence>
<comment type="caution">
    <text evidence="1">The sequence shown here is derived from an EMBL/GenBank/DDBJ whole genome shotgun (WGS) entry which is preliminary data.</text>
</comment>
<reference evidence="1" key="1">
    <citation type="submission" date="2022-11" db="EMBL/GenBank/DDBJ databases">
        <title>Genome Sequence of Boeremia exigua.</title>
        <authorList>
            <person name="Buettner E."/>
        </authorList>
    </citation>
    <scope>NUCLEOTIDE SEQUENCE</scope>
    <source>
        <strain evidence="1">CU02</strain>
    </source>
</reference>
<dbReference type="EMBL" id="JAPHNI010000491">
    <property type="protein sequence ID" value="KAJ8110524.1"/>
    <property type="molecule type" value="Genomic_DNA"/>
</dbReference>
<organism evidence="1 2">
    <name type="scientific">Boeremia exigua</name>
    <dbReference type="NCBI Taxonomy" id="749465"/>
    <lineage>
        <taxon>Eukaryota</taxon>
        <taxon>Fungi</taxon>
        <taxon>Dikarya</taxon>
        <taxon>Ascomycota</taxon>
        <taxon>Pezizomycotina</taxon>
        <taxon>Dothideomycetes</taxon>
        <taxon>Pleosporomycetidae</taxon>
        <taxon>Pleosporales</taxon>
        <taxon>Pleosporineae</taxon>
        <taxon>Didymellaceae</taxon>
        <taxon>Boeremia</taxon>
    </lineage>
</organism>
<dbReference type="Proteomes" id="UP001153331">
    <property type="component" value="Unassembled WGS sequence"/>
</dbReference>
<proteinExistence type="predicted"/>
<keyword evidence="2" id="KW-1185">Reference proteome</keyword>
<sequence>MAQADTTSSKPFRVIIVGAGIVGLSLSHALQLAKIDHVVLERYEKVKSVKGAALIIWPNVGRIFDQFGFLSKILETTTPVTTEYTRWPDGSVHMSRSTMDRLHQIFKVPPILFDRQSCVAHLYDNLPDQSTVKLNKRVETIQHTDSCVRVILTDGTVEEGDIVIGADGVHSVVRPQMWEYANDFEPNVVPESDKSALFSEYDALFGASDLKGHHEDYGMAAAESNIVYGQGVTKLFFQQQGQQFWVIIFKNKYTQPPKRYKPTEEDIESVAKQFSNVALNEKVKFKELWESRTRAGLLAIEEGTLSQWHAGRIVLVGDSVHKMTPDLGIGANIAIEDAVVLCNILNRELKDNRNRHLTAKELKSMFAEYQKERWNRAKSFTDLSGKVTRANSYDSLMGRLFATRISPLMYETQLTQLATAWAKAPMLDYAPVQTIDENAPGWLLAKKQEKTGVSTWLVYAGVGAALAILYGEEYQSRPEYFRGFHGQVSSTASSVRMLPVTSYVHVDFQRVSIVRDVILGLEISGTRDK</sequence>
<evidence type="ECO:0000313" key="1">
    <source>
        <dbReference type="EMBL" id="KAJ8110524.1"/>
    </source>
</evidence>